<dbReference type="EMBL" id="HACA01032693">
    <property type="protein sequence ID" value="CDW50054.1"/>
    <property type="molecule type" value="Transcribed_RNA"/>
</dbReference>
<evidence type="ECO:0000313" key="1">
    <source>
        <dbReference type="EMBL" id="CDW50054.1"/>
    </source>
</evidence>
<dbReference type="AlphaFoldDB" id="A0A0K2VHZ4"/>
<name>A0A0K2VHZ4_LEPSM</name>
<organism evidence="1">
    <name type="scientific">Lepeophtheirus salmonis</name>
    <name type="common">Salmon louse</name>
    <name type="synonym">Caligus salmonis</name>
    <dbReference type="NCBI Taxonomy" id="72036"/>
    <lineage>
        <taxon>Eukaryota</taxon>
        <taxon>Metazoa</taxon>
        <taxon>Ecdysozoa</taxon>
        <taxon>Arthropoda</taxon>
        <taxon>Crustacea</taxon>
        <taxon>Multicrustacea</taxon>
        <taxon>Hexanauplia</taxon>
        <taxon>Copepoda</taxon>
        <taxon>Siphonostomatoida</taxon>
        <taxon>Caligidae</taxon>
        <taxon>Lepeophtheirus</taxon>
    </lineage>
</organism>
<accession>A0A0K2VHZ4</accession>
<protein>
    <submittedName>
        <fullName evidence="1">Uncharacterized protein</fullName>
    </submittedName>
</protein>
<feature type="non-terminal residue" evidence="1">
    <location>
        <position position="1"/>
    </location>
</feature>
<proteinExistence type="predicted"/>
<feature type="non-terminal residue" evidence="1">
    <location>
        <position position="40"/>
    </location>
</feature>
<reference evidence="1" key="1">
    <citation type="submission" date="2014-05" db="EMBL/GenBank/DDBJ databases">
        <authorList>
            <person name="Chronopoulou M."/>
        </authorList>
    </citation>
    <scope>NUCLEOTIDE SEQUENCE</scope>
    <source>
        <tissue evidence="1">Whole organism</tissue>
    </source>
</reference>
<sequence>YIYWNSTKKIKLAIFILSKYKIIRICSFPKRVSIWHKFRL</sequence>